<evidence type="ECO:0000256" key="4">
    <source>
        <dbReference type="ARBA" id="ARBA00022692"/>
    </source>
</evidence>
<feature type="domain" description="Glycosyltransferase 2-like" evidence="9">
    <location>
        <begin position="9"/>
        <end position="168"/>
    </location>
</feature>
<dbReference type="CDD" id="cd04187">
    <property type="entry name" value="DPM1_like_bac"/>
    <property type="match status" value="1"/>
</dbReference>
<evidence type="ECO:0000256" key="5">
    <source>
        <dbReference type="ARBA" id="ARBA00022985"/>
    </source>
</evidence>
<dbReference type="InterPro" id="IPR050256">
    <property type="entry name" value="Glycosyltransferase_2"/>
</dbReference>
<keyword evidence="2" id="KW-0328">Glycosyltransferase</keyword>
<evidence type="ECO:0000259" key="9">
    <source>
        <dbReference type="Pfam" id="PF00535"/>
    </source>
</evidence>
<keyword evidence="4 8" id="KW-0812">Transmembrane</keyword>
<evidence type="ECO:0000256" key="3">
    <source>
        <dbReference type="ARBA" id="ARBA00022679"/>
    </source>
</evidence>
<sequence>MPTSPQINIIIPLFNESMVFEELMNRILKLIADSDLSIEVILVDDGSTDETGLKMRALSLSNPKIQSYFLSKNFGQQTAIAAGLQHANATEAVLIVDGDLQDPPELLYDFYAHFKEGYDVVYAVRKKRKESFLKVLLYKVFYRFLHNVSESDIFLDSGDFSLISMRVVKILNAMPEKGKFIRGMRSWVGFKQKAVEYERDERALGKSKYSTRKLLDLAFNGLFNFSDFPIKFIARFAIFIIAISSTYFGYVVFKKFFLEGVPDGFTALLFMIILFGGIQLLAIGILGQYIIRVFFQVKNRPDFILEEKIVNSVSSKTT</sequence>
<dbReference type="PANTHER" id="PTHR48090">
    <property type="entry name" value="UNDECAPRENYL-PHOSPHATE 4-DEOXY-4-FORMAMIDO-L-ARABINOSE TRANSFERASE-RELATED"/>
    <property type="match status" value="1"/>
</dbReference>
<dbReference type="EMBL" id="WWNE01000010">
    <property type="protein sequence ID" value="NBG66801.1"/>
    <property type="molecule type" value="Genomic_DNA"/>
</dbReference>
<evidence type="ECO:0000256" key="6">
    <source>
        <dbReference type="ARBA" id="ARBA00022989"/>
    </source>
</evidence>
<dbReference type="PANTHER" id="PTHR48090:SF3">
    <property type="entry name" value="UNDECAPRENYL-PHOSPHATE 4-DEOXY-4-FORMAMIDO-L-ARABINOSE TRANSFERASE"/>
    <property type="match status" value="1"/>
</dbReference>
<dbReference type="AlphaFoldDB" id="A0A6N9NMV9"/>
<comment type="caution">
    <text evidence="10">The sequence shown here is derived from an EMBL/GenBank/DDBJ whole genome shotgun (WGS) entry which is preliminary data.</text>
</comment>
<dbReference type="GO" id="GO:0009103">
    <property type="term" value="P:lipopolysaccharide biosynthetic process"/>
    <property type="evidence" value="ECO:0007669"/>
    <property type="project" value="UniProtKB-KW"/>
</dbReference>
<keyword evidence="5" id="KW-0448">Lipopolysaccharide biosynthesis</keyword>
<keyword evidence="6 8" id="KW-1133">Transmembrane helix</keyword>
<dbReference type="Proteomes" id="UP000470771">
    <property type="component" value="Unassembled WGS sequence"/>
</dbReference>
<dbReference type="RefSeq" id="WP_160633759.1">
    <property type="nucleotide sequence ID" value="NZ_WWNE01000010.1"/>
</dbReference>
<evidence type="ECO:0000313" key="11">
    <source>
        <dbReference type="Proteomes" id="UP000470771"/>
    </source>
</evidence>
<accession>A0A6N9NMV9</accession>
<evidence type="ECO:0000256" key="2">
    <source>
        <dbReference type="ARBA" id="ARBA00022676"/>
    </source>
</evidence>
<evidence type="ECO:0000256" key="7">
    <source>
        <dbReference type="ARBA" id="ARBA00023136"/>
    </source>
</evidence>
<keyword evidence="1" id="KW-1003">Cell membrane</keyword>
<reference evidence="10 11" key="1">
    <citation type="submission" date="2019-12" db="EMBL/GenBank/DDBJ databases">
        <authorList>
            <person name="Zhao J."/>
        </authorList>
    </citation>
    <scope>NUCLEOTIDE SEQUENCE [LARGE SCALE GENOMIC DNA]</scope>
    <source>
        <strain evidence="10 11">S-15</strain>
    </source>
</reference>
<dbReference type="SUPFAM" id="SSF53448">
    <property type="entry name" value="Nucleotide-diphospho-sugar transferases"/>
    <property type="match status" value="1"/>
</dbReference>
<dbReference type="InterPro" id="IPR001173">
    <property type="entry name" value="Glyco_trans_2-like"/>
</dbReference>
<name>A0A6N9NMV9_9FLAO</name>
<evidence type="ECO:0000256" key="8">
    <source>
        <dbReference type="SAM" id="Phobius"/>
    </source>
</evidence>
<dbReference type="Pfam" id="PF00535">
    <property type="entry name" value="Glycos_transf_2"/>
    <property type="match status" value="1"/>
</dbReference>
<dbReference type="GO" id="GO:0005886">
    <property type="term" value="C:plasma membrane"/>
    <property type="evidence" value="ECO:0007669"/>
    <property type="project" value="TreeGrafter"/>
</dbReference>
<organism evidence="10 11">
    <name type="scientific">Acidiluteibacter ferrifornacis</name>
    <dbReference type="NCBI Taxonomy" id="2692424"/>
    <lineage>
        <taxon>Bacteria</taxon>
        <taxon>Pseudomonadati</taxon>
        <taxon>Bacteroidota</taxon>
        <taxon>Flavobacteriia</taxon>
        <taxon>Flavobacteriales</taxon>
        <taxon>Cryomorphaceae</taxon>
        <taxon>Acidiluteibacter</taxon>
    </lineage>
</organism>
<protein>
    <submittedName>
        <fullName evidence="10">Glycosyltransferase</fullName>
    </submittedName>
</protein>
<dbReference type="Gene3D" id="3.90.550.10">
    <property type="entry name" value="Spore Coat Polysaccharide Biosynthesis Protein SpsA, Chain A"/>
    <property type="match status" value="1"/>
</dbReference>
<evidence type="ECO:0000256" key="1">
    <source>
        <dbReference type="ARBA" id="ARBA00022475"/>
    </source>
</evidence>
<dbReference type="InterPro" id="IPR029044">
    <property type="entry name" value="Nucleotide-diphossugar_trans"/>
</dbReference>
<dbReference type="GO" id="GO:0016757">
    <property type="term" value="F:glycosyltransferase activity"/>
    <property type="evidence" value="ECO:0007669"/>
    <property type="project" value="UniProtKB-KW"/>
</dbReference>
<keyword evidence="3 10" id="KW-0808">Transferase</keyword>
<keyword evidence="7 8" id="KW-0472">Membrane</keyword>
<keyword evidence="11" id="KW-1185">Reference proteome</keyword>
<proteinExistence type="predicted"/>
<feature type="transmembrane region" description="Helical" evidence="8">
    <location>
        <begin position="232"/>
        <end position="253"/>
    </location>
</feature>
<feature type="transmembrane region" description="Helical" evidence="8">
    <location>
        <begin position="265"/>
        <end position="291"/>
    </location>
</feature>
<gene>
    <name evidence="10" type="ORF">GQN54_11805</name>
</gene>
<evidence type="ECO:0000313" key="10">
    <source>
        <dbReference type="EMBL" id="NBG66801.1"/>
    </source>
</evidence>